<comment type="caution">
    <text evidence="2">The sequence shown here is derived from an EMBL/GenBank/DDBJ whole genome shotgun (WGS) entry which is preliminary data.</text>
</comment>
<keyword evidence="3" id="KW-1185">Reference proteome</keyword>
<sequence length="136" mass="14546">MRPLIATILSAAMLAAAPAAVAKDRPTGEEKLARMLEGRAAGEPRDCITLSSVTSSQVVDKTAIVYRVGSTLWVNRPRGGAESLDGDDNILVTKLTGSQLCSIDTIQLHDRNSHMYAGFVSLGEFVPYRKVDTAAK</sequence>
<feature type="chain" id="PRO_5031522795" evidence="1">
    <location>
        <begin position="23"/>
        <end position="136"/>
    </location>
</feature>
<gene>
    <name evidence="2" type="ORF">FHR21_000387</name>
</gene>
<evidence type="ECO:0000256" key="1">
    <source>
        <dbReference type="SAM" id="SignalP"/>
    </source>
</evidence>
<feature type="signal peptide" evidence="1">
    <location>
        <begin position="1"/>
        <end position="22"/>
    </location>
</feature>
<dbReference type="AlphaFoldDB" id="A0A7W9B2H4"/>
<organism evidence="2 3">
    <name type="scientific">Sphingopyxis panaciterrulae</name>
    <dbReference type="NCBI Taxonomy" id="462372"/>
    <lineage>
        <taxon>Bacteria</taxon>
        <taxon>Pseudomonadati</taxon>
        <taxon>Pseudomonadota</taxon>
        <taxon>Alphaproteobacteria</taxon>
        <taxon>Sphingomonadales</taxon>
        <taxon>Sphingomonadaceae</taxon>
        <taxon>Sphingopyxis</taxon>
    </lineage>
</organism>
<dbReference type="RefSeq" id="WP_184094756.1">
    <property type="nucleotide sequence ID" value="NZ_JACIJH010000001.1"/>
</dbReference>
<accession>A0A7W9B2H4</accession>
<proteinExistence type="predicted"/>
<reference evidence="2 3" key="1">
    <citation type="submission" date="2020-08" db="EMBL/GenBank/DDBJ databases">
        <title>Genomic Encyclopedia of Type Strains, Phase IV (KMG-IV): sequencing the most valuable type-strain genomes for metagenomic binning, comparative biology and taxonomic classification.</title>
        <authorList>
            <person name="Goeker M."/>
        </authorList>
    </citation>
    <scope>NUCLEOTIDE SEQUENCE [LARGE SCALE GENOMIC DNA]</scope>
    <source>
        <strain evidence="2 3">DSM 27163</strain>
    </source>
</reference>
<dbReference type="Proteomes" id="UP000537161">
    <property type="component" value="Unassembled WGS sequence"/>
</dbReference>
<evidence type="ECO:0000313" key="2">
    <source>
        <dbReference type="EMBL" id="MBB5705062.1"/>
    </source>
</evidence>
<protein>
    <submittedName>
        <fullName evidence="2">Uncharacterized protein</fullName>
    </submittedName>
</protein>
<dbReference type="EMBL" id="JACIJH010000001">
    <property type="protein sequence ID" value="MBB5705062.1"/>
    <property type="molecule type" value="Genomic_DNA"/>
</dbReference>
<keyword evidence="1" id="KW-0732">Signal</keyword>
<evidence type="ECO:0000313" key="3">
    <source>
        <dbReference type="Proteomes" id="UP000537161"/>
    </source>
</evidence>
<name>A0A7W9B2H4_9SPHN</name>